<feature type="region of interest" description="Disordered" evidence="1">
    <location>
        <begin position="80"/>
        <end position="109"/>
    </location>
</feature>
<proteinExistence type="predicted"/>
<reference evidence="2" key="2">
    <citation type="submission" date="2023-01" db="EMBL/GenBank/DDBJ databases">
        <authorList>
            <person name="Sun Q."/>
            <person name="Evtushenko L."/>
        </authorList>
    </citation>
    <scope>NUCLEOTIDE SEQUENCE</scope>
    <source>
        <strain evidence="2">VKM Ac-1321</strain>
    </source>
</reference>
<dbReference type="Proteomes" id="UP001143480">
    <property type="component" value="Unassembled WGS sequence"/>
</dbReference>
<gene>
    <name evidence="2" type="ORF">GCM10017581_064050</name>
</gene>
<protein>
    <submittedName>
        <fullName evidence="2">Uncharacterized protein</fullName>
    </submittedName>
</protein>
<evidence type="ECO:0000313" key="2">
    <source>
        <dbReference type="EMBL" id="GLL04658.1"/>
    </source>
</evidence>
<evidence type="ECO:0000313" key="3">
    <source>
        <dbReference type="Proteomes" id="UP001143480"/>
    </source>
</evidence>
<dbReference type="AlphaFoldDB" id="A0A9W6KNF4"/>
<dbReference type="EMBL" id="BSFP01000048">
    <property type="protein sequence ID" value="GLL04658.1"/>
    <property type="molecule type" value="Genomic_DNA"/>
</dbReference>
<keyword evidence="3" id="KW-1185">Reference proteome</keyword>
<evidence type="ECO:0000256" key="1">
    <source>
        <dbReference type="SAM" id="MobiDB-lite"/>
    </source>
</evidence>
<accession>A0A9W6KNF4</accession>
<sequence>MFRRLWFDLHATVLHAEHALTRAEDTPTQPGARQPALVLRDGPVPLLAGNGIPMLAATPPAPATHIDTITDDTITAPTATEHTAASSRTAADTSGTPADSAADTATADAADTPSCAVRMVRLPLQVRSALTAEPLRDVLRRGAHAGHMWCTVDVDPAGLRAVTTRAVRDSAPPASAIWRDAVIAHGPQGPDQSRYRGQTCPGYQVYGAAPARFRTEVMYQVLADTLCSHRLHPVVTTVFQDGQPWLVDDLGERTPVTADVDGWWPIAHPQLRWTATLRADTGWDDPESVFGPCGADGTGLRCGVCGAVDEVTHRDLPSMAGYGFDTATTCTVCHSWDGSDPIFGARAHPKPWPPQPGAASRGVRPAGQEPVA</sequence>
<reference evidence="2" key="1">
    <citation type="journal article" date="2014" name="Int. J. Syst. Evol. Microbiol.">
        <title>Complete genome sequence of Corynebacterium casei LMG S-19264T (=DSM 44701T), isolated from a smear-ripened cheese.</title>
        <authorList>
            <consortium name="US DOE Joint Genome Institute (JGI-PGF)"/>
            <person name="Walter F."/>
            <person name="Albersmeier A."/>
            <person name="Kalinowski J."/>
            <person name="Ruckert C."/>
        </authorList>
    </citation>
    <scope>NUCLEOTIDE SEQUENCE</scope>
    <source>
        <strain evidence="2">VKM Ac-1321</strain>
    </source>
</reference>
<feature type="region of interest" description="Disordered" evidence="1">
    <location>
        <begin position="344"/>
        <end position="372"/>
    </location>
</feature>
<name>A0A9W6KNF4_9ACTN</name>
<organism evidence="2 3">
    <name type="scientific">Dactylosporangium matsuzakiense</name>
    <dbReference type="NCBI Taxonomy" id="53360"/>
    <lineage>
        <taxon>Bacteria</taxon>
        <taxon>Bacillati</taxon>
        <taxon>Actinomycetota</taxon>
        <taxon>Actinomycetes</taxon>
        <taxon>Micromonosporales</taxon>
        <taxon>Micromonosporaceae</taxon>
        <taxon>Dactylosporangium</taxon>
    </lineage>
</organism>
<comment type="caution">
    <text evidence="2">The sequence shown here is derived from an EMBL/GenBank/DDBJ whole genome shotgun (WGS) entry which is preliminary data.</text>
</comment>
<dbReference type="RefSeq" id="WP_261961833.1">
    <property type="nucleotide sequence ID" value="NZ_BAAAXA010000001.1"/>
</dbReference>